<keyword evidence="3" id="KW-1185">Reference proteome</keyword>
<sequence>MAIDLSDIDKDKLLEFVTQAKNHNDSCEIILELHGRSLRARVSPEKWNKTTPDRMSEELFAQCLCIDVGNQRFTTAWLDIDQENVVNLLIDDLQKSISQVL</sequence>
<evidence type="ECO:0000313" key="1">
    <source>
        <dbReference type="EMBL" id="MDV5168802.1"/>
    </source>
</evidence>
<dbReference type="EMBL" id="JAWJZI010000002">
    <property type="protein sequence ID" value="MDV5168802.1"/>
    <property type="molecule type" value="Genomic_DNA"/>
</dbReference>
<accession>A0ABU3ZFB8</accession>
<protein>
    <recommendedName>
        <fullName evidence="4">DUF3630 domain-containing protein</fullName>
    </recommendedName>
</protein>
<dbReference type="Proteomes" id="UP001186452">
    <property type="component" value="Unassembled WGS sequence"/>
</dbReference>
<organism evidence="1 3">
    <name type="scientific">Photobacterium rosenbergii</name>
    <dbReference type="NCBI Taxonomy" id="294936"/>
    <lineage>
        <taxon>Bacteria</taxon>
        <taxon>Pseudomonadati</taxon>
        <taxon>Pseudomonadota</taxon>
        <taxon>Gammaproteobacteria</taxon>
        <taxon>Vibrionales</taxon>
        <taxon>Vibrionaceae</taxon>
        <taxon>Photobacterium</taxon>
    </lineage>
</organism>
<gene>
    <name evidence="1" type="ORF">R2X38_07295</name>
    <name evidence="2" type="ORF">R2X38_07375</name>
</gene>
<comment type="caution">
    <text evidence="1">The sequence shown here is derived from an EMBL/GenBank/DDBJ whole genome shotgun (WGS) entry which is preliminary data.</text>
</comment>
<proteinExistence type="predicted"/>
<dbReference type="EMBL" id="JAWJZI010000002">
    <property type="protein sequence ID" value="MDV5168818.1"/>
    <property type="molecule type" value="Genomic_DNA"/>
</dbReference>
<name>A0ABU3ZFB8_9GAMM</name>
<reference evidence="1 3" key="1">
    <citation type="submission" date="2023-10" db="EMBL/GenBank/DDBJ databases">
        <title>Marine bacteria isolated from horseshoe crab.</title>
        <authorList>
            <person name="Cheng T.H."/>
        </authorList>
    </citation>
    <scope>NUCLEOTIDE SEQUENCE [LARGE SCALE GENOMIC DNA]</scope>
    <source>
        <strain evidence="1 3">HSC6</strain>
    </source>
</reference>
<evidence type="ECO:0000313" key="2">
    <source>
        <dbReference type="EMBL" id="MDV5168818.1"/>
    </source>
</evidence>
<evidence type="ECO:0000313" key="3">
    <source>
        <dbReference type="Proteomes" id="UP001186452"/>
    </source>
</evidence>
<evidence type="ECO:0008006" key="4">
    <source>
        <dbReference type="Google" id="ProtNLM"/>
    </source>
</evidence>
<dbReference type="RefSeq" id="WP_317521536.1">
    <property type="nucleotide sequence ID" value="NZ_JAWJZI010000002.1"/>
</dbReference>